<sequence>MSYGSIDAGSFGSRNPFGGPTRQGYQPVATQVSPSELQDVFQETSSNIFQINANVVTLEKTLQSLGTSRDTAELRQSLLRLTRLKTELSDSVQRYGDLQKVHMKHCLQTPFSELVEEGPLFGAGESVEGDGQAFLSEISEEDVEILRQREEALLQIERDMLDVNQIMKDLASMVHEQGDTIGEILFVCVSVCVCVCVLINITVNGNAVSLTFLKYWGREPLLCGPAHML</sequence>
<accession>A0A673LDN9</accession>
<dbReference type="GO" id="GO:0016020">
    <property type="term" value="C:membrane"/>
    <property type="evidence" value="ECO:0007669"/>
    <property type="project" value="InterPro"/>
</dbReference>
<name>A0A673LDN9_9TELE</name>
<evidence type="ECO:0000256" key="3">
    <source>
        <dbReference type="SAM" id="Phobius"/>
    </source>
</evidence>
<keyword evidence="3" id="KW-0812">Transmembrane</keyword>
<dbReference type="InterPro" id="IPR006011">
    <property type="entry name" value="Syntaxin_N"/>
</dbReference>
<dbReference type="PROSITE" id="PS50192">
    <property type="entry name" value="T_SNARE"/>
    <property type="match status" value="1"/>
</dbReference>
<dbReference type="Ensembl" id="ENSSRHT00000075924.1">
    <property type="protein sequence ID" value="ENSSRHP00000073909.1"/>
    <property type="gene ID" value="ENSSRHG00000036739.1"/>
</dbReference>
<keyword evidence="1" id="KW-0175">Coiled coil</keyword>
<reference evidence="5" key="1">
    <citation type="submission" date="2025-08" db="UniProtKB">
        <authorList>
            <consortium name="Ensembl"/>
        </authorList>
    </citation>
    <scope>IDENTIFICATION</scope>
</reference>
<evidence type="ECO:0000256" key="1">
    <source>
        <dbReference type="ARBA" id="ARBA00023054"/>
    </source>
</evidence>
<dbReference type="Pfam" id="PF14523">
    <property type="entry name" value="Syntaxin_2"/>
    <property type="match status" value="1"/>
</dbReference>
<evidence type="ECO:0000313" key="6">
    <source>
        <dbReference type="Proteomes" id="UP000472270"/>
    </source>
</evidence>
<dbReference type="Gene3D" id="1.20.58.70">
    <property type="match status" value="1"/>
</dbReference>
<feature type="domain" description="T-SNARE coiled-coil homology" evidence="4">
    <location>
        <begin position="143"/>
        <end position="184"/>
    </location>
</feature>
<feature type="region of interest" description="Disordered" evidence="2">
    <location>
        <begin position="1"/>
        <end position="27"/>
    </location>
</feature>
<protein>
    <recommendedName>
        <fullName evidence="4">t-SNARE coiled-coil homology domain-containing protein</fullName>
    </recommendedName>
</protein>
<dbReference type="InterPro" id="IPR010989">
    <property type="entry name" value="SNARE"/>
</dbReference>
<proteinExistence type="predicted"/>
<keyword evidence="3" id="KW-0472">Membrane</keyword>
<evidence type="ECO:0000256" key="2">
    <source>
        <dbReference type="SAM" id="MobiDB-lite"/>
    </source>
</evidence>
<dbReference type="GO" id="GO:0016192">
    <property type="term" value="P:vesicle-mediated transport"/>
    <property type="evidence" value="ECO:0007669"/>
    <property type="project" value="InterPro"/>
</dbReference>
<organism evidence="5 6">
    <name type="scientific">Sinocyclocheilus rhinocerous</name>
    <dbReference type="NCBI Taxonomy" id="307959"/>
    <lineage>
        <taxon>Eukaryota</taxon>
        <taxon>Metazoa</taxon>
        <taxon>Chordata</taxon>
        <taxon>Craniata</taxon>
        <taxon>Vertebrata</taxon>
        <taxon>Euteleostomi</taxon>
        <taxon>Actinopterygii</taxon>
        <taxon>Neopterygii</taxon>
        <taxon>Teleostei</taxon>
        <taxon>Ostariophysi</taxon>
        <taxon>Cypriniformes</taxon>
        <taxon>Cyprinidae</taxon>
        <taxon>Cyprininae</taxon>
        <taxon>Sinocyclocheilus</taxon>
    </lineage>
</organism>
<dbReference type="AlphaFoldDB" id="A0A673LDN9"/>
<dbReference type="SUPFAM" id="SSF47661">
    <property type="entry name" value="t-snare proteins"/>
    <property type="match status" value="1"/>
</dbReference>
<dbReference type="Gene3D" id="1.20.5.110">
    <property type="match status" value="1"/>
</dbReference>
<evidence type="ECO:0000259" key="4">
    <source>
        <dbReference type="PROSITE" id="PS50192"/>
    </source>
</evidence>
<keyword evidence="3" id="KW-1133">Transmembrane helix</keyword>
<dbReference type="InterPro" id="IPR000727">
    <property type="entry name" value="T_SNARE_dom"/>
</dbReference>
<feature type="transmembrane region" description="Helical" evidence="3">
    <location>
        <begin position="184"/>
        <end position="203"/>
    </location>
</feature>
<reference evidence="5" key="2">
    <citation type="submission" date="2025-09" db="UniProtKB">
        <authorList>
            <consortium name="Ensembl"/>
        </authorList>
    </citation>
    <scope>IDENTIFICATION</scope>
</reference>
<evidence type="ECO:0000313" key="5">
    <source>
        <dbReference type="Ensembl" id="ENSSRHP00000073909.1"/>
    </source>
</evidence>
<dbReference type="Proteomes" id="UP000472270">
    <property type="component" value="Unassembled WGS sequence"/>
</dbReference>
<keyword evidence="6" id="KW-1185">Reference proteome</keyword>